<dbReference type="AlphaFoldDB" id="A0A0N5CA57"/>
<dbReference type="Proteomes" id="UP000046392">
    <property type="component" value="Unplaced"/>
</dbReference>
<evidence type="ECO:0000313" key="2">
    <source>
        <dbReference type="WBParaSite" id="SPAL_0001478200.1"/>
    </source>
</evidence>
<keyword evidence="1" id="KW-1185">Reference proteome</keyword>
<evidence type="ECO:0000313" key="1">
    <source>
        <dbReference type="Proteomes" id="UP000046392"/>
    </source>
</evidence>
<protein>
    <submittedName>
        <fullName evidence="2">Ankyrin repeat protein</fullName>
    </submittedName>
</protein>
<dbReference type="WBParaSite" id="SPAL_0001478200.1">
    <property type="protein sequence ID" value="SPAL_0001478200.1"/>
    <property type="gene ID" value="SPAL_0001478200"/>
</dbReference>
<proteinExistence type="predicted"/>
<sequence>MSSESVEIKDSINDCDSLSDITNLLSKTNSNDYEIQKKFDYLSSHFDIKISNIEDIRNSDILCSDIRNHEKVSINNMKTILSNQPKINFEISNYISFLIEDDTEKLSDDDKIYLASKYS</sequence>
<name>A0A0N5CA57_STREA</name>
<accession>A0A0N5CA57</accession>
<organism evidence="1 2">
    <name type="scientific">Strongyloides papillosus</name>
    <name type="common">Intestinal threadworm</name>
    <dbReference type="NCBI Taxonomy" id="174720"/>
    <lineage>
        <taxon>Eukaryota</taxon>
        <taxon>Metazoa</taxon>
        <taxon>Ecdysozoa</taxon>
        <taxon>Nematoda</taxon>
        <taxon>Chromadorea</taxon>
        <taxon>Rhabditida</taxon>
        <taxon>Tylenchina</taxon>
        <taxon>Panagrolaimomorpha</taxon>
        <taxon>Strongyloidoidea</taxon>
        <taxon>Strongyloididae</taxon>
        <taxon>Strongyloides</taxon>
    </lineage>
</organism>
<reference evidence="2" key="1">
    <citation type="submission" date="2016-03" db="UniProtKB">
        <authorList>
            <consortium name="WormBaseParasite"/>
        </authorList>
    </citation>
    <scope>IDENTIFICATION</scope>
</reference>